<reference evidence="2" key="1">
    <citation type="journal article" date="2020" name="mSystems">
        <title>Genome- and Community-Level Interaction Insights into Carbon Utilization and Element Cycling Functions of Hydrothermarchaeota in Hydrothermal Sediment.</title>
        <authorList>
            <person name="Zhou Z."/>
            <person name="Liu Y."/>
            <person name="Xu W."/>
            <person name="Pan J."/>
            <person name="Luo Z.H."/>
            <person name="Li M."/>
        </authorList>
    </citation>
    <scope>NUCLEOTIDE SEQUENCE [LARGE SCALE GENOMIC DNA]</scope>
    <source>
        <strain evidence="2">SpSt-906</strain>
    </source>
</reference>
<dbReference type="GO" id="GO:0009103">
    <property type="term" value="P:lipopolysaccharide biosynthetic process"/>
    <property type="evidence" value="ECO:0007669"/>
    <property type="project" value="TreeGrafter"/>
</dbReference>
<dbReference type="AlphaFoldDB" id="A0A7C3UPD5"/>
<protein>
    <submittedName>
        <fullName evidence="2">Glycosyltransferase family 1 protein</fullName>
    </submittedName>
</protein>
<dbReference type="Gene3D" id="3.40.50.11010">
    <property type="match status" value="1"/>
</dbReference>
<dbReference type="PANTHER" id="PTHR46401">
    <property type="entry name" value="GLYCOSYLTRANSFERASE WBBK-RELATED"/>
    <property type="match status" value="1"/>
</dbReference>
<gene>
    <name evidence="2" type="ORF">ENX07_03735</name>
</gene>
<evidence type="ECO:0000256" key="1">
    <source>
        <dbReference type="ARBA" id="ARBA00022679"/>
    </source>
</evidence>
<organism evidence="2">
    <name type="scientific">candidate division WOR-3 bacterium</name>
    <dbReference type="NCBI Taxonomy" id="2052148"/>
    <lineage>
        <taxon>Bacteria</taxon>
        <taxon>Bacteria division WOR-3</taxon>
    </lineage>
</organism>
<dbReference type="EMBL" id="DTMQ01000021">
    <property type="protein sequence ID" value="HGE99165.1"/>
    <property type="molecule type" value="Genomic_DNA"/>
</dbReference>
<dbReference type="SUPFAM" id="SSF53756">
    <property type="entry name" value="UDP-Glycosyltransferase/glycogen phosphorylase"/>
    <property type="match status" value="1"/>
</dbReference>
<evidence type="ECO:0000313" key="2">
    <source>
        <dbReference type="EMBL" id="HGE99165.1"/>
    </source>
</evidence>
<keyword evidence="1 2" id="KW-0808">Transferase</keyword>
<comment type="caution">
    <text evidence="2">The sequence shown here is derived from an EMBL/GenBank/DDBJ whole genome shotgun (WGS) entry which is preliminary data.</text>
</comment>
<dbReference type="Gene3D" id="3.40.50.2000">
    <property type="entry name" value="Glycogen Phosphorylase B"/>
    <property type="match status" value="1"/>
</dbReference>
<accession>A0A7C3UPD5</accession>
<dbReference type="PANTHER" id="PTHR46401:SF2">
    <property type="entry name" value="GLYCOSYLTRANSFERASE WBBK-RELATED"/>
    <property type="match status" value="1"/>
</dbReference>
<dbReference type="Pfam" id="PF13692">
    <property type="entry name" value="Glyco_trans_1_4"/>
    <property type="match status" value="1"/>
</dbReference>
<proteinExistence type="predicted"/>
<name>A0A7C3UPD5_UNCW3</name>
<sequence length="397" mass="46357">MRNREFDWIIFGTVPYHHLLRGRVGALIDELRERGFFLYYLPFPPGSVCQYFRGAISPKKGFCRFLFPKPQTLSNLKIFWQPPVIPSLRYETDLTRRIYQDLIFKRILKTLYPFIERRKRGLVGLIVTPWWYEVAAKIHRRVNFLLRIYDCIDDLRIFCNENQYGYYSQLQRKLVKDSDLILISAQRLREDIIRIRPDAPIEYLPNGVDFDLFIKNGLNASPPPDLEKLPRPIIGFVGALSPWIDINLIVSTAQSFPKASIVLIGPIHEIEIPHLPNIYLLGPRPYSLIPGYVNHFDVCLIPFLAGSISDKVDPIKVYEYLSLGKPVVACHLPELEKMQDLIYLTDNEKDFIAGIEKALRENDEDLKRRRMEYAQKNSWEVRVSQLLEIVGKRLKRG</sequence>
<dbReference type="GO" id="GO:0016757">
    <property type="term" value="F:glycosyltransferase activity"/>
    <property type="evidence" value="ECO:0007669"/>
    <property type="project" value="TreeGrafter"/>
</dbReference>